<dbReference type="SUPFAM" id="SSF102588">
    <property type="entry name" value="LmbE-like"/>
    <property type="match status" value="1"/>
</dbReference>
<keyword evidence="4" id="KW-1185">Reference proteome</keyword>
<evidence type="ECO:0000256" key="1">
    <source>
        <dbReference type="SAM" id="SignalP"/>
    </source>
</evidence>
<dbReference type="Gene3D" id="3.40.50.10320">
    <property type="entry name" value="LmbE-like"/>
    <property type="match status" value="1"/>
</dbReference>
<dbReference type="Pfam" id="PF02585">
    <property type="entry name" value="PIG-L"/>
    <property type="match status" value="1"/>
</dbReference>
<proteinExistence type="predicted"/>
<dbReference type="Gene3D" id="2.60.40.10">
    <property type="entry name" value="Immunoglobulins"/>
    <property type="match status" value="1"/>
</dbReference>
<reference evidence="3 4" key="1">
    <citation type="submission" date="2021-03" db="EMBL/GenBank/DDBJ databases">
        <title>Genomic Encyclopedia of Type Strains, Phase IV (KMG-IV): sequencing the most valuable type-strain genomes for metagenomic binning, comparative biology and taxonomic classification.</title>
        <authorList>
            <person name="Goeker M."/>
        </authorList>
    </citation>
    <scope>NUCLEOTIDE SEQUENCE [LARGE SCALE GENOMIC DNA]</scope>
    <source>
        <strain evidence="3 4">DSM 27138</strain>
    </source>
</reference>
<evidence type="ECO:0000259" key="2">
    <source>
        <dbReference type="Pfam" id="PF10633"/>
    </source>
</evidence>
<feature type="signal peptide" evidence="1">
    <location>
        <begin position="1"/>
        <end position="32"/>
    </location>
</feature>
<accession>A0ABS4JVW7</accession>
<dbReference type="InterPro" id="IPR029062">
    <property type="entry name" value="Class_I_gatase-like"/>
</dbReference>
<dbReference type="InterPro" id="IPR003737">
    <property type="entry name" value="GlcNAc_PI_deacetylase-related"/>
</dbReference>
<sequence>MARWGRRLVSVVVSLALLVGAALTVQPQQAYAAERATVALWNALTPLKSVNTFMNTGAHPDDERSAVLAYMSRKVGARTISLIANRGEGGQNAIGTEYEHSLGVVRTRELQEASAASNVELYFLGQVIGDDIWDFGFSKNPEETLEKWGHEVALERLIRVVRQTRPDVVMPSFLNSHGQHGHHRAITVLTMEAFEKAADPEVFPEHLAEGLRPWQIKKLYLPAESGGGGVYADTESLTANVTVPVGEYDPVLGASYVQLGEESRFYHKSQGMGQIVPEGPSEQAYHLAASVVPADAQESSLFDGLPQTVGDLAGLVSDQELAAALKEVQGHIDAALAAYPKNDAVAKALRDALVGVRKARELVAEKIGLEDELGYDIDFRLAVKEEQLQKALAQAALLVVRLKADQYELTRGASATFTLTAYQGGQVPVEDVTLSLEAPRGWRVTAVSEAAGVDLSYNRTATARFSVTVPSHADYFDPYHPPALTGVVRFAVDGVPARVTVEPEQLVAVLPDVAIRTEPDGVVYNLERPGAITINVAVTNNKAGATSTNIFPVLPEGWQATPAFKHLTFARKGEVQAATFTVTAPEGLAAGRYQIGFEARGNAESDRSVQVIQYEHIGRTYIVRPAVVDVQAFPVAVDENLRVGYVSGGADSVPAALRLMGVNVELLDADTLAFGDLSVYDTIVVGIRAYRTRPDLAAANSRLLEYVKAGGNLVVQYHQPGDNWNAETTAPYYLKIGSPSFDWRVTDEASEVRVLVPDHPVLTTPNRIGESDWQGWVKDRGLYFPSEWAPEFTPLLSMNDPGEEPLNGSLLVARYGEGRYIYTSLILYYQLEQRVPGAFRIFANLITPAK</sequence>
<dbReference type="InterPro" id="IPR024078">
    <property type="entry name" value="LmbE-like_dom_sf"/>
</dbReference>
<dbReference type="InterPro" id="IPR013783">
    <property type="entry name" value="Ig-like_fold"/>
</dbReference>
<dbReference type="Pfam" id="PF10633">
    <property type="entry name" value="NPCBM_assoc"/>
    <property type="match status" value="2"/>
</dbReference>
<dbReference type="Gene3D" id="3.40.50.880">
    <property type="match status" value="1"/>
</dbReference>
<dbReference type="RefSeq" id="WP_209467776.1">
    <property type="nucleotide sequence ID" value="NZ_JAGGLG010000033.1"/>
</dbReference>
<feature type="domain" description="Alpha-galactosidase NEW3" evidence="2">
    <location>
        <begin position="533"/>
        <end position="600"/>
    </location>
</feature>
<dbReference type="Proteomes" id="UP001519289">
    <property type="component" value="Unassembled WGS sequence"/>
</dbReference>
<feature type="chain" id="PRO_5046149869" evidence="1">
    <location>
        <begin position="33"/>
        <end position="850"/>
    </location>
</feature>
<evidence type="ECO:0000313" key="3">
    <source>
        <dbReference type="EMBL" id="MBP2019670.1"/>
    </source>
</evidence>
<keyword evidence="1" id="KW-0732">Signal</keyword>
<evidence type="ECO:0000313" key="4">
    <source>
        <dbReference type="Proteomes" id="UP001519289"/>
    </source>
</evidence>
<protein>
    <submittedName>
        <fullName evidence="3">LmbE family N-acetylglucosaminyl deacetylase</fullName>
    </submittedName>
</protein>
<organism evidence="3 4">
    <name type="scientific">Symbiobacterium terraclitae</name>
    <dbReference type="NCBI Taxonomy" id="557451"/>
    <lineage>
        <taxon>Bacteria</taxon>
        <taxon>Bacillati</taxon>
        <taxon>Bacillota</taxon>
        <taxon>Clostridia</taxon>
        <taxon>Eubacteriales</taxon>
        <taxon>Symbiobacteriaceae</taxon>
        <taxon>Symbiobacterium</taxon>
    </lineage>
</organism>
<name>A0ABS4JVW7_9FIRM</name>
<gene>
    <name evidence="3" type="ORF">J2Z79_003112</name>
</gene>
<comment type="caution">
    <text evidence="3">The sequence shown here is derived from an EMBL/GenBank/DDBJ whole genome shotgun (WGS) entry which is preliminary data.</text>
</comment>
<dbReference type="SUPFAM" id="SSF52317">
    <property type="entry name" value="Class I glutamine amidotransferase-like"/>
    <property type="match status" value="1"/>
</dbReference>
<feature type="domain" description="Alpha-galactosidase NEW3" evidence="2">
    <location>
        <begin position="410"/>
        <end position="477"/>
    </location>
</feature>
<dbReference type="EMBL" id="JAGGLG010000033">
    <property type="protein sequence ID" value="MBP2019670.1"/>
    <property type="molecule type" value="Genomic_DNA"/>
</dbReference>
<dbReference type="InterPro" id="IPR018905">
    <property type="entry name" value="A-galactase_NEW3"/>
</dbReference>